<name>A0A4Z0C533_9BURK</name>
<comment type="caution">
    <text evidence="1">The sequence shown here is derived from an EMBL/GenBank/DDBJ whole genome shotgun (WGS) entry which is preliminary data.</text>
</comment>
<dbReference type="AlphaFoldDB" id="A0A4Z0C533"/>
<protein>
    <submittedName>
        <fullName evidence="1">Uncharacterized protein</fullName>
    </submittedName>
</protein>
<reference evidence="1 2" key="1">
    <citation type="submission" date="2019-03" db="EMBL/GenBank/DDBJ databases">
        <title>Ramlibacter henchirensis DSM 14656, whole genome shotgun sequence.</title>
        <authorList>
            <person name="Zhang X."/>
            <person name="Feng G."/>
            <person name="Zhu H."/>
        </authorList>
    </citation>
    <scope>NUCLEOTIDE SEQUENCE [LARGE SCALE GENOMIC DNA]</scope>
    <source>
        <strain evidence="1 2">DSM 14656</strain>
    </source>
</reference>
<proteinExistence type="predicted"/>
<dbReference type="Proteomes" id="UP000298180">
    <property type="component" value="Unassembled WGS sequence"/>
</dbReference>
<dbReference type="OrthoDB" id="9937730at2"/>
<evidence type="ECO:0000313" key="1">
    <source>
        <dbReference type="EMBL" id="TFZ05219.1"/>
    </source>
</evidence>
<dbReference type="EMBL" id="SMLM01000001">
    <property type="protein sequence ID" value="TFZ05219.1"/>
    <property type="molecule type" value="Genomic_DNA"/>
</dbReference>
<keyword evidence="2" id="KW-1185">Reference proteome</keyword>
<gene>
    <name evidence="1" type="ORF">EZ313_00635</name>
</gene>
<accession>A0A4Z0C533</accession>
<sequence length="96" mass="10364">MSTQAQSRAARKLSVHVDEHGGFHVIQLGEALPKPAAISLREQTERQAARLRQQAVDEAAVQVGRWTLSMAALCAAALRRGEAEGRGAPRETYVSS</sequence>
<dbReference type="RefSeq" id="WP_135261300.1">
    <property type="nucleotide sequence ID" value="NZ_SMLM01000001.1"/>
</dbReference>
<organism evidence="1 2">
    <name type="scientific">Ramlibacter henchirensis</name>
    <dbReference type="NCBI Taxonomy" id="204072"/>
    <lineage>
        <taxon>Bacteria</taxon>
        <taxon>Pseudomonadati</taxon>
        <taxon>Pseudomonadota</taxon>
        <taxon>Betaproteobacteria</taxon>
        <taxon>Burkholderiales</taxon>
        <taxon>Comamonadaceae</taxon>
        <taxon>Ramlibacter</taxon>
    </lineage>
</organism>
<evidence type="ECO:0000313" key="2">
    <source>
        <dbReference type="Proteomes" id="UP000298180"/>
    </source>
</evidence>